<dbReference type="Pfam" id="PF00169">
    <property type="entry name" value="PH"/>
    <property type="match status" value="1"/>
</dbReference>
<reference evidence="6 7" key="1">
    <citation type="submission" date="2024-01" db="EMBL/GenBank/DDBJ databases">
        <title>The genome of the rayed Mediterranean limpet Patella caerulea (Linnaeus, 1758).</title>
        <authorList>
            <person name="Anh-Thu Weber A."/>
            <person name="Halstead-Nussloch G."/>
        </authorList>
    </citation>
    <scope>NUCLEOTIDE SEQUENCE [LARGE SCALE GENOMIC DNA]</scope>
    <source>
        <strain evidence="6">AATW-2023a</strain>
        <tissue evidence="6">Whole specimen</tissue>
    </source>
</reference>
<dbReference type="SMART" id="SM00233">
    <property type="entry name" value="PH"/>
    <property type="match status" value="1"/>
</dbReference>
<dbReference type="PANTHER" id="PTHR15126:SF4">
    <property type="entry name" value="SH3 DOMAIN-BINDING PROTEIN 2"/>
    <property type="match status" value="1"/>
</dbReference>
<keyword evidence="7" id="KW-1185">Reference proteome</keyword>
<dbReference type="Gene3D" id="3.30.505.10">
    <property type="entry name" value="SH2 domain"/>
    <property type="match status" value="1"/>
</dbReference>
<evidence type="ECO:0000259" key="4">
    <source>
        <dbReference type="PROSITE" id="PS50001"/>
    </source>
</evidence>
<dbReference type="Gene3D" id="2.30.29.30">
    <property type="entry name" value="Pleckstrin-homology domain (PH domain)/Phosphotyrosine-binding domain (PTB)"/>
    <property type="match status" value="1"/>
</dbReference>
<organism evidence="6 7">
    <name type="scientific">Patella caerulea</name>
    <name type="common">Rayed Mediterranean limpet</name>
    <dbReference type="NCBI Taxonomy" id="87958"/>
    <lineage>
        <taxon>Eukaryota</taxon>
        <taxon>Metazoa</taxon>
        <taxon>Spiralia</taxon>
        <taxon>Lophotrochozoa</taxon>
        <taxon>Mollusca</taxon>
        <taxon>Gastropoda</taxon>
        <taxon>Patellogastropoda</taxon>
        <taxon>Patelloidea</taxon>
        <taxon>Patellidae</taxon>
        <taxon>Patella</taxon>
    </lineage>
</organism>
<proteinExistence type="predicted"/>
<dbReference type="GO" id="GO:0007165">
    <property type="term" value="P:signal transduction"/>
    <property type="evidence" value="ECO:0007669"/>
    <property type="project" value="InterPro"/>
</dbReference>
<comment type="caution">
    <text evidence="6">The sequence shown here is derived from an EMBL/GenBank/DDBJ whole genome shotgun (WGS) entry which is preliminary data.</text>
</comment>
<evidence type="ECO:0000313" key="7">
    <source>
        <dbReference type="Proteomes" id="UP001347796"/>
    </source>
</evidence>
<dbReference type="InterPro" id="IPR036860">
    <property type="entry name" value="SH2_dom_sf"/>
</dbReference>
<evidence type="ECO:0000259" key="5">
    <source>
        <dbReference type="PROSITE" id="PS50003"/>
    </source>
</evidence>
<dbReference type="SMART" id="SM00252">
    <property type="entry name" value="SH2"/>
    <property type="match status" value="1"/>
</dbReference>
<evidence type="ECO:0000256" key="1">
    <source>
        <dbReference type="ARBA" id="ARBA00022999"/>
    </source>
</evidence>
<sequence>MSEYAPFVRPLMDIECQKLLARSDCSHSGWLRKYSFRNKLKIFTWPQVYVVLYKGCIYYFGSEFAKRSHSVSLYGYNSVQRDHEMTDAQWVFKINHTHTEFKPYYFSASSEREMKDWMKKVKNEMDIANRQITGKKRGKADGKAFDEESLSYQAIEEKIYDDPSQFVLPENYTNKRNSAADSDDDMDGRPPPPPPLPPRPTGDAKKRKRRPYDAIEIDKVTKQLNEKLNTTEAETRQTAHQVRERRARPDGASVVHKKEEEPGAMTQEDYWGSIYFDESEDSRESSEIIRNIGEEGVYLVRKRKDGSYVLAFFGGLIPRKMVIQEKDDKYFLSDKFLADSIEELVYHYYENNLPLSKLKVKLETPYQLHPKYKSV</sequence>
<dbReference type="GO" id="GO:0017124">
    <property type="term" value="F:SH3 domain binding"/>
    <property type="evidence" value="ECO:0007669"/>
    <property type="project" value="TreeGrafter"/>
</dbReference>
<dbReference type="PROSITE" id="PS50003">
    <property type="entry name" value="PH_DOMAIN"/>
    <property type="match status" value="1"/>
</dbReference>
<name>A0AAN8K0E7_PATCE</name>
<feature type="compositionally biased region" description="Basic and acidic residues" evidence="3">
    <location>
        <begin position="233"/>
        <end position="249"/>
    </location>
</feature>
<dbReference type="AlphaFoldDB" id="A0AAN8K0E7"/>
<keyword evidence="1 2" id="KW-0727">SH2 domain</keyword>
<feature type="domain" description="PH" evidence="5">
    <location>
        <begin position="24"/>
        <end position="126"/>
    </location>
</feature>
<evidence type="ECO:0000313" key="6">
    <source>
        <dbReference type="EMBL" id="KAK6185857.1"/>
    </source>
</evidence>
<accession>A0AAN8K0E7</accession>
<feature type="domain" description="SH2" evidence="4">
    <location>
        <begin position="269"/>
        <end position="366"/>
    </location>
</feature>
<dbReference type="SUPFAM" id="SSF50729">
    <property type="entry name" value="PH domain-like"/>
    <property type="match status" value="1"/>
</dbReference>
<dbReference type="InterPro" id="IPR011993">
    <property type="entry name" value="PH-like_dom_sf"/>
</dbReference>
<feature type="region of interest" description="Disordered" evidence="3">
    <location>
        <begin position="175"/>
        <end position="261"/>
    </location>
</feature>
<dbReference type="Proteomes" id="UP001347796">
    <property type="component" value="Unassembled WGS sequence"/>
</dbReference>
<dbReference type="InterPro" id="IPR000980">
    <property type="entry name" value="SH2"/>
</dbReference>
<dbReference type="PANTHER" id="PTHR15126">
    <property type="entry name" value="SH3-BINDING"/>
    <property type="match status" value="1"/>
</dbReference>
<evidence type="ECO:0000256" key="3">
    <source>
        <dbReference type="SAM" id="MobiDB-lite"/>
    </source>
</evidence>
<protein>
    <submittedName>
        <fullName evidence="6">Uncharacterized protein</fullName>
    </submittedName>
</protein>
<dbReference type="Pfam" id="PF00017">
    <property type="entry name" value="SH2"/>
    <property type="match status" value="1"/>
</dbReference>
<dbReference type="PROSITE" id="PS50001">
    <property type="entry name" value="SH2"/>
    <property type="match status" value="1"/>
</dbReference>
<evidence type="ECO:0000256" key="2">
    <source>
        <dbReference type="PROSITE-ProRule" id="PRU00191"/>
    </source>
</evidence>
<feature type="compositionally biased region" description="Basic and acidic residues" evidence="3">
    <location>
        <begin position="211"/>
        <end position="225"/>
    </location>
</feature>
<feature type="compositionally biased region" description="Pro residues" evidence="3">
    <location>
        <begin position="189"/>
        <end position="200"/>
    </location>
</feature>
<gene>
    <name evidence="6" type="ORF">SNE40_008003</name>
</gene>
<dbReference type="EMBL" id="JAZGQO010000006">
    <property type="protein sequence ID" value="KAK6185857.1"/>
    <property type="molecule type" value="Genomic_DNA"/>
</dbReference>
<dbReference type="InterPro" id="IPR035848">
    <property type="entry name" value="SH3BP2"/>
</dbReference>
<dbReference type="InterPro" id="IPR001849">
    <property type="entry name" value="PH_domain"/>
</dbReference>
<dbReference type="SUPFAM" id="SSF55550">
    <property type="entry name" value="SH2 domain"/>
    <property type="match status" value="1"/>
</dbReference>